<evidence type="ECO:0000256" key="2">
    <source>
        <dbReference type="ARBA" id="ARBA00022679"/>
    </source>
</evidence>
<evidence type="ECO:0000313" key="7">
    <source>
        <dbReference type="Proteomes" id="UP000000305"/>
    </source>
</evidence>
<proteinExistence type="inferred from homology"/>
<dbReference type="GO" id="GO:0005737">
    <property type="term" value="C:cytoplasm"/>
    <property type="evidence" value="ECO:0000318"/>
    <property type="project" value="GO_Central"/>
</dbReference>
<evidence type="ECO:0000256" key="3">
    <source>
        <dbReference type="ARBA" id="ARBA00022801"/>
    </source>
</evidence>
<sequence>MKLCYYSPEEITATKGDLIEFRRCHFFRMLTYYHYAVYTDDCEADQIQTNRPVGDRYTVGVNSPRLFFFTRIVEKTVRNLCNVHGCRVNNLEEAAEERGLRPFRPDVIVERAREFLREDRLMFYHVLTQNCEHFATKCRYGQAFSLQVSDCCPAPFTFVFRLCSAVRDVCYSQRRPEVYILGRTIDEVRQNEEHMIDI</sequence>
<dbReference type="Pfam" id="PF04970">
    <property type="entry name" value="LRAT"/>
    <property type="match status" value="1"/>
</dbReference>
<organism evidence="6 7">
    <name type="scientific">Daphnia pulex</name>
    <name type="common">Water flea</name>
    <dbReference type="NCBI Taxonomy" id="6669"/>
    <lineage>
        <taxon>Eukaryota</taxon>
        <taxon>Metazoa</taxon>
        <taxon>Ecdysozoa</taxon>
        <taxon>Arthropoda</taxon>
        <taxon>Crustacea</taxon>
        <taxon>Branchiopoda</taxon>
        <taxon>Diplostraca</taxon>
        <taxon>Cladocera</taxon>
        <taxon>Anomopoda</taxon>
        <taxon>Daphniidae</taxon>
        <taxon>Daphnia</taxon>
    </lineage>
</organism>
<gene>
    <name evidence="6" type="ORF">DAPPUDRAFT_110010</name>
</gene>
<dbReference type="GO" id="GO:0070292">
    <property type="term" value="P:N-acylphosphatidylethanolamine metabolic process"/>
    <property type="evidence" value="ECO:0000318"/>
    <property type="project" value="GO_Central"/>
</dbReference>
<evidence type="ECO:0000256" key="1">
    <source>
        <dbReference type="ARBA" id="ARBA00007824"/>
    </source>
</evidence>
<evidence type="ECO:0000259" key="5">
    <source>
        <dbReference type="PROSITE" id="PS51934"/>
    </source>
</evidence>
<dbReference type="EMBL" id="GL732592">
    <property type="protein sequence ID" value="EFX73215.1"/>
    <property type="molecule type" value="Genomic_DNA"/>
</dbReference>
<keyword evidence="7" id="KW-1185">Reference proteome</keyword>
<comment type="similarity">
    <text evidence="1">Belongs to the H-rev107 family.</text>
</comment>
<accession>E9H4X1</accession>
<dbReference type="InParanoid" id="E9H4X1"/>
<protein>
    <recommendedName>
        <fullName evidence="5">LRAT domain-containing protein</fullName>
    </recommendedName>
</protein>
<keyword evidence="2" id="KW-0808">Transferase</keyword>
<dbReference type="STRING" id="6669.E9H4X1"/>
<dbReference type="Proteomes" id="UP000000305">
    <property type="component" value="Unassembled WGS sequence"/>
</dbReference>
<dbReference type="eggNOG" id="ENOG502SCC9">
    <property type="taxonomic scope" value="Eukaryota"/>
</dbReference>
<dbReference type="PANTHER" id="PTHR13943">
    <property type="entry name" value="HRAS-LIKE SUPPRESSOR - RELATED"/>
    <property type="match status" value="1"/>
</dbReference>
<dbReference type="GO" id="GO:0004623">
    <property type="term" value="F:phospholipase A2 activity"/>
    <property type="evidence" value="ECO:0000318"/>
    <property type="project" value="GO_Central"/>
</dbReference>
<dbReference type="InterPro" id="IPR051496">
    <property type="entry name" value="H-rev107_PLA/AT"/>
</dbReference>
<dbReference type="KEGG" id="dpx:DAPPUDRAFT_110010"/>
<dbReference type="HOGENOM" id="CLU_1397664_0_0_1"/>
<evidence type="ECO:0000256" key="4">
    <source>
        <dbReference type="ARBA" id="ARBA00023098"/>
    </source>
</evidence>
<dbReference type="PROSITE" id="PS51934">
    <property type="entry name" value="LRAT"/>
    <property type="match status" value="1"/>
</dbReference>
<keyword evidence="3" id="KW-0378">Hydrolase</keyword>
<keyword evidence="4" id="KW-0443">Lipid metabolism</keyword>
<dbReference type="InterPro" id="IPR007053">
    <property type="entry name" value="LRAT_dom"/>
</dbReference>
<dbReference type="GO" id="GO:0016410">
    <property type="term" value="F:N-acyltransferase activity"/>
    <property type="evidence" value="ECO:0000318"/>
    <property type="project" value="GO_Central"/>
</dbReference>
<dbReference type="Gene3D" id="3.90.1720.10">
    <property type="entry name" value="endopeptidase domain like (from Nostoc punctiforme)"/>
    <property type="match status" value="1"/>
</dbReference>
<name>E9H4X1_DAPPU</name>
<dbReference type="OrthoDB" id="6331371at2759"/>
<dbReference type="PhylomeDB" id="E9H4X1"/>
<dbReference type="AlphaFoldDB" id="E9H4X1"/>
<evidence type="ECO:0000313" key="6">
    <source>
        <dbReference type="EMBL" id="EFX73215.1"/>
    </source>
</evidence>
<reference evidence="6 7" key="1">
    <citation type="journal article" date="2011" name="Science">
        <title>The ecoresponsive genome of Daphnia pulex.</title>
        <authorList>
            <person name="Colbourne J.K."/>
            <person name="Pfrender M.E."/>
            <person name="Gilbert D."/>
            <person name="Thomas W.K."/>
            <person name="Tucker A."/>
            <person name="Oakley T.H."/>
            <person name="Tokishita S."/>
            <person name="Aerts A."/>
            <person name="Arnold G.J."/>
            <person name="Basu M.K."/>
            <person name="Bauer D.J."/>
            <person name="Caceres C.E."/>
            <person name="Carmel L."/>
            <person name="Casola C."/>
            <person name="Choi J.H."/>
            <person name="Detter J.C."/>
            <person name="Dong Q."/>
            <person name="Dusheyko S."/>
            <person name="Eads B.D."/>
            <person name="Frohlich T."/>
            <person name="Geiler-Samerotte K.A."/>
            <person name="Gerlach D."/>
            <person name="Hatcher P."/>
            <person name="Jogdeo S."/>
            <person name="Krijgsveld J."/>
            <person name="Kriventseva E.V."/>
            <person name="Kultz D."/>
            <person name="Laforsch C."/>
            <person name="Lindquist E."/>
            <person name="Lopez J."/>
            <person name="Manak J.R."/>
            <person name="Muller J."/>
            <person name="Pangilinan J."/>
            <person name="Patwardhan R.P."/>
            <person name="Pitluck S."/>
            <person name="Pritham E.J."/>
            <person name="Rechtsteiner A."/>
            <person name="Rho M."/>
            <person name="Rogozin I.B."/>
            <person name="Sakarya O."/>
            <person name="Salamov A."/>
            <person name="Schaack S."/>
            <person name="Shapiro H."/>
            <person name="Shiga Y."/>
            <person name="Skalitzky C."/>
            <person name="Smith Z."/>
            <person name="Souvorov A."/>
            <person name="Sung W."/>
            <person name="Tang Z."/>
            <person name="Tsuchiya D."/>
            <person name="Tu H."/>
            <person name="Vos H."/>
            <person name="Wang M."/>
            <person name="Wolf Y.I."/>
            <person name="Yamagata H."/>
            <person name="Yamada T."/>
            <person name="Ye Y."/>
            <person name="Shaw J.R."/>
            <person name="Andrews J."/>
            <person name="Crease T.J."/>
            <person name="Tang H."/>
            <person name="Lucas S.M."/>
            <person name="Robertson H.M."/>
            <person name="Bork P."/>
            <person name="Koonin E.V."/>
            <person name="Zdobnov E.M."/>
            <person name="Grigoriev I.V."/>
            <person name="Lynch M."/>
            <person name="Boore J.L."/>
        </authorList>
    </citation>
    <scope>NUCLEOTIDE SEQUENCE [LARGE SCALE GENOMIC DNA]</scope>
</reference>
<dbReference type="PANTHER" id="PTHR13943:SF77">
    <property type="entry name" value="LRAT DOMAIN-CONTAINING PROTEIN"/>
    <property type="match status" value="1"/>
</dbReference>
<feature type="domain" description="LRAT" evidence="5">
    <location>
        <begin position="24"/>
        <end position="147"/>
    </location>
</feature>
<dbReference type="GO" id="GO:0008970">
    <property type="term" value="F:phospholipase A1 activity"/>
    <property type="evidence" value="ECO:0000318"/>
    <property type="project" value="GO_Central"/>
</dbReference>